<protein>
    <submittedName>
        <fullName evidence="1">Uncharacterized protein</fullName>
    </submittedName>
</protein>
<name>A0A8S5MPQ9_9CAUD</name>
<dbReference type="EMBL" id="BK014952">
    <property type="protein sequence ID" value="DAD84146.1"/>
    <property type="molecule type" value="Genomic_DNA"/>
</dbReference>
<sequence>MFNVYSVGIVSPVCVVSVTCPALRSGVVYGSRHSPDRHR</sequence>
<reference evidence="1" key="1">
    <citation type="journal article" date="2021" name="Proc. Natl. Acad. Sci. U.S.A.">
        <title>A Catalog of Tens of Thousands of Viruses from Human Metagenomes Reveals Hidden Associations with Chronic Diseases.</title>
        <authorList>
            <person name="Tisza M.J."/>
            <person name="Buck C.B."/>
        </authorList>
    </citation>
    <scope>NUCLEOTIDE SEQUENCE</scope>
    <source>
        <strain evidence="1">CtoqT5</strain>
    </source>
</reference>
<evidence type="ECO:0000313" key="1">
    <source>
        <dbReference type="EMBL" id="DAD84146.1"/>
    </source>
</evidence>
<organism evidence="1">
    <name type="scientific">Podoviridae sp. ctoqT5</name>
    <dbReference type="NCBI Taxonomy" id="2826577"/>
    <lineage>
        <taxon>Viruses</taxon>
        <taxon>Duplodnaviria</taxon>
        <taxon>Heunggongvirae</taxon>
        <taxon>Uroviricota</taxon>
        <taxon>Caudoviricetes</taxon>
    </lineage>
</organism>
<accession>A0A8S5MPQ9</accession>
<proteinExistence type="predicted"/>